<dbReference type="Proteomes" id="UP000752647">
    <property type="component" value="Unassembled WGS sequence"/>
</dbReference>
<organism evidence="2 4">
    <name type="scientific">Leuconostoc gasicomitatum</name>
    <dbReference type="NCBI Taxonomy" id="115778"/>
    <lineage>
        <taxon>Bacteria</taxon>
        <taxon>Bacillati</taxon>
        <taxon>Bacillota</taxon>
        <taxon>Bacilli</taxon>
        <taxon>Lactobacillales</taxon>
        <taxon>Lactobacillaceae</taxon>
        <taxon>Leuconostoc</taxon>
        <taxon>Leuconostoc gelidum group</taxon>
    </lineage>
</organism>
<name>A0A9Q3XSN0_9LACO</name>
<dbReference type="GeneID" id="34301985"/>
<sequence length="79" mass="9256">MKLFDDFKQLIAQIKTIAALTKKLQSQQQILSKQLIDTQTVLDDVQIDIEKMNFKNKPHLDRIQKTMDHLNTELSKFKA</sequence>
<reference evidence="1 3" key="1">
    <citation type="submission" date="2015-12" db="EMBL/GenBank/DDBJ databases">
        <authorList>
            <person name="Andreevskaya M."/>
        </authorList>
    </citation>
    <scope>NUCLEOTIDE SEQUENCE [LARGE SCALE GENOMIC DNA]</scope>
    <source>
        <strain evidence="1 3">C122c</strain>
    </source>
</reference>
<dbReference type="RefSeq" id="WP_010391306.1">
    <property type="nucleotide sequence ID" value="NZ_BPKT01000001.1"/>
</dbReference>
<protein>
    <submittedName>
        <fullName evidence="2">Uncharacterized protein</fullName>
    </submittedName>
</protein>
<evidence type="ECO:0000313" key="3">
    <source>
        <dbReference type="Proteomes" id="UP000199271"/>
    </source>
</evidence>
<comment type="caution">
    <text evidence="2">The sequence shown here is derived from an EMBL/GenBank/DDBJ whole genome shotgun (WGS) entry which is preliminary data.</text>
</comment>
<reference evidence="2" key="2">
    <citation type="submission" date="2021-05" db="EMBL/GenBank/DDBJ databases">
        <title>Pangenome of Leuconostoc gelidum warrants species status for Leuconostoc gelidum subsp. gasicomitatum.</title>
        <authorList>
            <person name="Johansson P."/>
            <person name="Sade E."/>
            <person name="Hultman J."/>
            <person name="Auvinen P."/>
            <person name="Bjorkroth J."/>
        </authorList>
    </citation>
    <scope>NUCLEOTIDE SEQUENCE</scope>
    <source>
        <strain evidence="2">A.21.4</strain>
    </source>
</reference>
<dbReference type="Proteomes" id="UP000199271">
    <property type="component" value="Unassembled WGS sequence"/>
</dbReference>
<keyword evidence="3" id="KW-1185">Reference proteome</keyword>
<evidence type="ECO:0000313" key="2">
    <source>
        <dbReference type="EMBL" id="MBZ5962039.1"/>
    </source>
</evidence>
<accession>A0A9Q3XSN0</accession>
<dbReference type="EMBL" id="JAHBFI010000005">
    <property type="protein sequence ID" value="MBZ5962039.1"/>
    <property type="molecule type" value="Genomic_DNA"/>
</dbReference>
<dbReference type="OMA" id="NKPHLDR"/>
<evidence type="ECO:0000313" key="4">
    <source>
        <dbReference type="Proteomes" id="UP000752647"/>
    </source>
</evidence>
<gene>
    <name evidence="1" type="ORF">C122C_0292</name>
    <name evidence="2" type="ORF">KIJ12_02510</name>
</gene>
<dbReference type="AlphaFoldDB" id="A0A9Q3XSN0"/>
<proteinExistence type="predicted"/>
<dbReference type="EMBL" id="FBSY01000006">
    <property type="protein sequence ID" value="CUW08149.1"/>
    <property type="molecule type" value="Genomic_DNA"/>
</dbReference>
<evidence type="ECO:0000313" key="1">
    <source>
        <dbReference type="EMBL" id="CUW08149.1"/>
    </source>
</evidence>